<dbReference type="EMBL" id="QAAD01000004">
    <property type="protein sequence ID" value="PTN09499.1"/>
    <property type="molecule type" value="Genomic_DNA"/>
</dbReference>
<proteinExistence type="predicted"/>
<dbReference type="SUPFAM" id="SSF75169">
    <property type="entry name" value="DsrEFH-like"/>
    <property type="match status" value="1"/>
</dbReference>
<dbReference type="InterPro" id="IPR003787">
    <property type="entry name" value="Sulphur_relay_DsrE/F-like"/>
</dbReference>
<accession>A0A2T5C3Y2</accession>
<evidence type="ECO:0000313" key="1">
    <source>
        <dbReference type="EMBL" id="PTN09499.1"/>
    </source>
</evidence>
<name>A0A2T5C3Y2_9BACT</name>
<evidence type="ECO:0000313" key="2">
    <source>
        <dbReference type="Proteomes" id="UP000243525"/>
    </source>
</evidence>
<dbReference type="Proteomes" id="UP000243525">
    <property type="component" value="Unassembled WGS sequence"/>
</dbReference>
<dbReference type="OrthoDB" id="9805634at2"/>
<gene>
    <name evidence="1" type="ORF">C8N47_10444</name>
</gene>
<protein>
    <submittedName>
        <fullName evidence="1">Uncharacterized protein</fullName>
    </submittedName>
</protein>
<reference evidence="1 2" key="1">
    <citation type="submission" date="2018-04" db="EMBL/GenBank/DDBJ databases">
        <title>Genomic Encyclopedia of Archaeal and Bacterial Type Strains, Phase II (KMG-II): from individual species to whole genera.</title>
        <authorList>
            <person name="Goeker M."/>
        </authorList>
    </citation>
    <scope>NUCLEOTIDE SEQUENCE [LARGE SCALE GENOMIC DNA]</scope>
    <source>
        <strain evidence="1 2">DSM 28823</strain>
    </source>
</reference>
<dbReference type="Pfam" id="PF02635">
    <property type="entry name" value="DsrE"/>
    <property type="match status" value="1"/>
</dbReference>
<dbReference type="AlphaFoldDB" id="A0A2T5C3Y2"/>
<keyword evidence="2" id="KW-1185">Reference proteome</keyword>
<sequence>MNETTNKLAVIWSSGDPEVAQKVCFMYTLNAKKQGWFEDVVLIVWGPSAKLLAENEDLQADVKKMMDAGVVVEACIACANMYNVAADLKELDIDVRPMGIPLTNYLKEGWRTLNF</sequence>
<comment type="caution">
    <text evidence="1">The sequence shown here is derived from an EMBL/GenBank/DDBJ whole genome shotgun (WGS) entry which is preliminary data.</text>
</comment>
<dbReference type="InterPro" id="IPR027396">
    <property type="entry name" value="DsrEFH-like"/>
</dbReference>
<organism evidence="1 2">
    <name type="scientific">Mangrovibacterium marinum</name>
    <dbReference type="NCBI Taxonomy" id="1639118"/>
    <lineage>
        <taxon>Bacteria</taxon>
        <taxon>Pseudomonadati</taxon>
        <taxon>Bacteroidota</taxon>
        <taxon>Bacteroidia</taxon>
        <taxon>Marinilabiliales</taxon>
        <taxon>Prolixibacteraceae</taxon>
        <taxon>Mangrovibacterium</taxon>
    </lineage>
</organism>
<dbReference type="Gene3D" id="3.40.1260.10">
    <property type="entry name" value="DsrEFH-like"/>
    <property type="match status" value="1"/>
</dbReference>